<reference evidence="1 2" key="1">
    <citation type="journal article" date="2019" name="Sci. Rep.">
        <title>A high-quality genome of Eragrostis curvula grass provides insights into Poaceae evolution and supports new strategies to enhance forage quality.</title>
        <authorList>
            <person name="Carballo J."/>
            <person name="Santos B.A.C.M."/>
            <person name="Zappacosta D."/>
            <person name="Garbus I."/>
            <person name="Selva J.P."/>
            <person name="Gallo C.A."/>
            <person name="Diaz A."/>
            <person name="Albertini E."/>
            <person name="Caccamo M."/>
            <person name="Echenique V."/>
        </authorList>
    </citation>
    <scope>NUCLEOTIDE SEQUENCE [LARGE SCALE GENOMIC DNA]</scope>
    <source>
        <strain evidence="2">cv. Victoria</strain>
        <tissue evidence="1">Leaf</tissue>
    </source>
</reference>
<evidence type="ECO:0000313" key="2">
    <source>
        <dbReference type="Proteomes" id="UP000324897"/>
    </source>
</evidence>
<proteinExistence type="predicted"/>
<sequence>MAALTLLHCHDTDSIFLDAPGVRFLRYKGFLEHFPFSSAATLSGMPANLQHLDISFSFCTTRWCYNPPSSREEAPPPPHAMF</sequence>
<dbReference type="OrthoDB" id="679495at2759"/>
<name>A0A5J9TRT1_9POAL</name>
<keyword evidence="2" id="KW-1185">Reference proteome</keyword>
<dbReference type="EMBL" id="RWGY01000031">
    <property type="protein sequence ID" value="TVU14086.1"/>
    <property type="molecule type" value="Genomic_DNA"/>
</dbReference>
<feature type="non-terminal residue" evidence="1">
    <location>
        <position position="1"/>
    </location>
</feature>
<dbReference type="Gramene" id="TVU14086">
    <property type="protein sequence ID" value="TVU14086"/>
    <property type="gene ID" value="EJB05_37532"/>
</dbReference>
<dbReference type="AlphaFoldDB" id="A0A5J9TRT1"/>
<comment type="caution">
    <text evidence="1">The sequence shown here is derived from an EMBL/GenBank/DDBJ whole genome shotgun (WGS) entry which is preliminary data.</text>
</comment>
<organism evidence="1 2">
    <name type="scientific">Eragrostis curvula</name>
    <name type="common">weeping love grass</name>
    <dbReference type="NCBI Taxonomy" id="38414"/>
    <lineage>
        <taxon>Eukaryota</taxon>
        <taxon>Viridiplantae</taxon>
        <taxon>Streptophyta</taxon>
        <taxon>Embryophyta</taxon>
        <taxon>Tracheophyta</taxon>
        <taxon>Spermatophyta</taxon>
        <taxon>Magnoliopsida</taxon>
        <taxon>Liliopsida</taxon>
        <taxon>Poales</taxon>
        <taxon>Poaceae</taxon>
        <taxon>PACMAD clade</taxon>
        <taxon>Chloridoideae</taxon>
        <taxon>Eragrostideae</taxon>
        <taxon>Eragrostidinae</taxon>
        <taxon>Eragrostis</taxon>
    </lineage>
</organism>
<gene>
    <name evidence="1" type="ORF">EJB05_37532</name>
</gene>
<dbReference type="Proteomes" id="UP000324897">
    <property type="component" value="Unassembled WGS sequence"/>
</dbReference>
<evidence type="ECO:0000313" key="1">
    <source>
        <dbReference type="EMBL" id="TVU14086.1"/>
    </source>
</evidence>
<protein>
    <submittedName>
        <fullName evidence="1">Uncharacterized protein</fullName>
    </submittedName>
</protein>
<accession>A0A5J9TRT1</accession>